<name>A0A3R5X1F4_9BACT</name>
<keyword evidence="7 8" id="KW-0472">Membrane</keyword>
<gene>
    <name evidence="10" type="ORF">EP073_01635</name>
</gene>
<feature type="transmembrane region" description="Helical" evidence="8">
    <location>
        <begin position="331"/>
        <end position="351"/>
    </location>
</feature>
<feature type="transmembrane region" description="Helical" evidence="8">
    <location>
        <begin position="240"/>
        <end position="257"/>
    </location>
</feature>
<comment type="subcellular location">
    <subcellularLocation>
        <location evidence="1">Cell inner membrane</location>
        <topology evidence="1">Multi-pass membrane protein</topology>
    </subcellularLocation>
</comment>
<proteinExistence type="predicted"/>
<dbReference type="OrthoDB" id="9788089at2"/>
<keyword evidence="5 8" id="KW-0812">Transmembrane</keyword>
<dbReference type="EMBL" id="CP035108">
    <property type="protein sequence ID" value="QAR32143.1"/>
    <property type="molecule type" value="Genomic_DNA"/>
</dbReference>
<feature type="transmembrane region" description="Helical" evidence="8">
    <location>
        <begin position="101"/>
        <end position="120"/>
    </location>
</feature>
<feature type="transmembrane region" description="Helical" evidence="8">
    <location>
        <begin position="140"/>
        <end position="157"/>
    </location>
</feature>
<dbReference type="PROSITE" id="PS50850">
    <property type="entry name" value="MFS"/>
    <property type="match status" value="1"/>
</dbReference>
<evidence type="ECO:0000256" key="7">
    <source>
        <dbReference type="ARBA" id="ARBA00023136"/>
    </source>
</evidence>
<evidence type="ECO:0000313" key="11">
    <source>
        <dbReference type="Proteomes" id="UP000287502"/>
    </source>
</evidence>
<dbReference type="InterPro" id="IPR024989">
    <property type="entry name" value="MFS_assoc_dom"/>
</dbReference>
<dbReference type="AlphaFoldDB" id="A0A3R5X1F4"/>
<dbReference type="Gene3D" id="1.20.1250.20">
    <property type="entry name" value="MFS general substrate transporter like domains"/>
    <property type="match status" value="2"/>
</dbReference>
<evidence type="ECO:0000256" key="3">
    <source>
        <dbReference type="ARBA" id="ARBA00022475"/>
    </source>
</evidence>
<accession>A0A3R5X1F4</accession>
<dbReference type="GO" id="GO:0015528">
    <property type="term" value="F:lactose:proton symporter activity"/>
    <property type="evidence" value="ECO:0007669"/>
    <property type="project" value="TreeGrafter"/>
</dbReference>
<evidence type="ECO:0000256" key="6">
    <source>
        <dbReference type="ARBA" id="ARBA00022989"/>
    </source>
</evidence>
<feature type="transmembrane region" description="Helical" evidence="8">
    <location>
        <begin position="47"/>
        <end position="65"/>
    </location>
</feature>
<dbReference type="InterPro" id="IPR036259">
    <property type="entry name" value="MFS_trans_sf"/>
</dbReference>
<organism evidence="10 11">
    <name type="scientific">Geovibrio thiophilus</name>
    <dbReference type="NCBI Taxonomy" id="139438"/>
    <lineage>
        <taxon>Bacteria</taxon>
        <taxon>Pseudomonadati</taxon>
        <taxon>Deferribacterota</taxon>
        <taxon>Deferribacteres</taxon>
        <taxon>Deferribacterales</taxon>
        <taxon>Geovibrionaceae</taxon>
        <taxon>Geovibrio</taxon>
    </lineage>
</organism>
<dbReference type="PIRSF" id="PIRSF004925">
    <property type="entry name" value="HcaT"/>
    <property type="match status" value="1"/>
</dbReference>
<dbReference type="InterPro" id="IPR026032">
    <property type="entry name" value="HcaT-like"/>
</dbReference>
<protein>
    <submittedName>
        <fullName evidence="10">MFS transporter</fullName>
    </submittedName>
</protein>
<keyword evidence="6 8" id="KW-1133">Transmembrane helix</keyword>
<feature type="transmembrane region" description="Helical" evidence="8">
    <location>
        <begin position="269"/>
        <end position="296"/>
    </location>
</feature>
<feature type="transmembrane region" description="Helical" evidence="8">
    <location>
        <begin position="357"/>
        <end position="376"/>
    </location>
</feature>
<feature type="transmembrane region" description="Helical" evidence="8">
    <location>
        <begin position="12"/>
        <end position="35"/>
    </location>
</feature>
<reference evidence="10 11" key="1">
    <citation type="submission" date="2019-01" db="EMBL/GenBank/DDBJ databases">
        <title>Geovibrio thiophilus DSM 11263, complete genome.</title>
        <authorList>
            <person name="Spring S."/>
            <person name="Bunk B."/>
            <person name="Sproer C."/>
        </authorList>
    </citation>
    <scope>NUCLEOTIDE SEQUENCE [LARGE SCALE GENOMIC DNA]</scope>
    <source>
        <strain evidence="10 11">DSM 11263</strain>
    </source>
</reference>
<dbReference type="Pfam" id="PF12832">
    <property type="entry name" value="MFS_1_like"/>
    <property type="match status" value="1"/>
</dbReference>
<dbReference type="SUPFAM" id="SSF103473">
    <property type="entry name" value="MFS general substrate transporter"/>
    <property type="match status" value="2"/>
</dbReference>
<dbReference type="GO" id="GO:0030395">
    <property type="term" value="F:lactose binding"/>
    <property type="evidence" value="ECO:0007669"/>
    <property type="project" value="TreeGrafter"/>
</dbReference>
<feature type="transmembrane region" description="Helical" evidence="8">
    <location>
        <begin position="204"/>
        <end position="220"/>
    </location>
</feature>
<dbReference type="GO" id="GO:0005886">
    <property type="term" value="C:plasma membrane"/>
    <property type="evidence" value="ECO:0007669"/>
    <property type="project" value="UniProtKB-SubCell"/>
</dbReference>
<feature type="transmembrane region" description="Helical" evidence="8">
    <location>
        <begin position="302"/>
        <end position="319"/>
    </location>
</feature>
<evidence type="ECO:0000256" key="5">
    <source>
        <dbReference type="ARBA" id="ARBA00022692"/>
    </source>
</evidence>
<feature type="domain" description="Major facilitator superfamily (MFS) profile" evidence="9">
    <location>
        <begin position="202"/>
        <end position="381"/>
    </location>
</feature>
<evidence type="ECO:0000313" key="10">
    <source>
        <dbReference type="EMBL" id="QAR32143.1"/>
    </source>
</evidence>
<dbReference type="PANTHER" id="PTHR23522">
    <property type="entry name" value="BLL5896 PROTEIN"/>
    <property type="match status" value="1"/>
</dbReference>
<evidence type="ECO:0000256" key="2">
    <source>
        <dbReference type="ARBA" id="ARBA00022448"/>
    </source>
</evidence>
<keyword evidence="4" id="KW-0997">Cell inner membrane</keyword>
<feature type="transmembrane region" description="Helical" evidence="8">
    <location>
        <begin position="163"/>
        <end position="183"/>
    </location>
</feature>
<dbReference type="PANTHER" id="PTHR23522:SF10">
    <property type="entry name" value="3-PHENYLPROPIONIC ACID TRANSPORTER-RELATED"/>
    <property type="match status" value="1"/>
</dbReference>
<feature type="transmembrane region" description="Helical" evidence="8">
    <location>
        <begin position="77"/>
        <end position="95"/>
    </location>
</feature>
<dbReference type="InterPro" id="IPR020846">
    <property type="entry name" value="MFS_dom"/>
</dbReference>
<keyword evidence="2" id="KW-0813">Transport</keyword>
<evidence type="ECO:0000256" key="8">
    <source>
        <dbReference type="SAM" id="Phobius"/>
    </source>
</evidence>
<dbReference type="KEGG" id="gtl:EP073_01635"/>
<sequence>MNKKAESRFGIRAGLITFYFLHFSTLGAIFPYAGYFFKSREFSGTEIGILLAVFPVMKFLATSLWTEIYSRAHSKTLFVRAAAVMSSVSMLPLFFMNSFTAALVCLTLFSLFRVGIIPVMDNAAMGFAEEHGTAYGRMRLYGSLGFTVSAVVSGIVIDMFGASAFIIQFTGMGLLCTIPVGLIRLEHWTRLHRRAESILFDRNTVVMTVMLIVYLSSNAFHGNFFNIKVSEAGGSQTLAGYMWAAGVLCEILLLYFTDSLLKRFSARQVMFFSVFMAVIRYTLTALTGSLAVLFLANMLHGFTYGSFHVAALTYFRRVFGADRQLKAQSIYSGLGFGLGSVGGSFISGIAYDLSGSTGVFAVTAALCAFSMLPLLIMKTDR</sequence>
<evidence type="ECO:0000256" key="4">
    <source>
        <dbReference type="ARBA" id="ARBA00022519"/>
    </source>
</evidence>
<keyword evidence="3" id="KW-1003">Cell membrane</keyword>
<dbReference type="RefSeq" id="WP_128465430.1">
    <property type="nucleotide sequence ID" value="NZ_CP035108.1"/>
</dbReference>
<evidence type="ECO:0000256" key="1">
    <source>
        <dbReference type="ARBA" id="ARBA00004429"/>
    </source>
</evidence>
<dbReference type="Proteomes" id="UP000287502">
    <property type="component" value="Chromosome"/>
</dbReference>
<evidence type="ECO:0000259" key="9">
    <source>
        <dbReference type="PROSITE" id="PS50850"/>
    </source>
</evidence>
<keyword evidence="11" id="KW-1185">Reference proteome</keyword>